<evidence type="ECO:0000313" key="5">
    <source>
        <dbReference type="EMBL" id="OOC56831.1"/>
    </source>
</evidence>
<name>A0A1V3C7V1_9ACTN</name>
<dbReference type="OrthoDB" id="3534574at2"/>
<dbReference type="Pfam" id="PF08044">
    <property type="entry name" value="DUF1707"/>
    <property type="match status" value="1"/>
</dbReference>
<proteinExistence type="predicted"/>
<keyword evidence="2" id="KW-0472">Membrane</keyword>
<organism evidence="5 6">
    <name type="scientific">Nocardiopsis sinuspersici</name>
    <dbReference type="NCBI Taxonomy" id="501010"/>
    <lineage>
        <taxon>Bacteria</taxon>
        <taxon>Bacillati</taxon>
        <taxon>Actinomycetota</taxon>
        <taxon>Actinomycetes</taxon>
        <taxon>Streptosporangiales</taxon>
        <taxon>Nocardiopsidaceae</taxon>
        <taxon>Nocardiopsis</taxon>
    </lineage>
</organism>
<feature type="compositionally biased region" description="Basic and acidic residues" evidence="1">
    <location>
        <begin position="88"/>
        <end position="98"/>
    </location>
</feature>
<feature type="transmembrane region" description="Helical" evidence="2">
    <location>
        <begin position="104"/>
        <end position="124"/>
    </location>
</feature>
<reference evidence="4 7" key="3">
    <citation type="submission" date="2020-07" db="EMBL/GenBank/DDBJ databases">
        <title>Sequencing the genomes of 1000 actinobacteria strains.</title>
        <authorList>
            <person name="Klenk H.-P."/>
        </authorList>
    </citation>
    <scope>NUCLEOTIDE SEQUENCE [LARGE SCALE GENOMIC DNA]</scope>
    <source>
        <strain evidence="4 7">DSM 45278</strain>
    </source>
</reference>
<dbReference type="InterPro" id="IPR012551">
    <property type="entry name" value="DUF1707_SHOCT-like"/>
</dbReference>
<protein>
    <recommendedName>
        <fullName evidence="3">DUF1707 domain-containing protein</fullName>
    </recommendedName>
</protein>
<evidence type="ECO:0000313" key="4">
    <source>
        <dbReference type="EMBL" id="NYH53512.1"/>
    </source>
</evidence>
<keyword evidence="6" id="KW-1185">Reference proteome</keyword>
<dbReference type="RefSeq" id="WP_077693272.1">
    <property type="nucleotide sequence ID" value="NZ_JACCHL010000001.1"/>
</dbReference>
<reference evidence="6" key="2">
    <citation type="submission" date="2016-08" db="EMBL/GenBank/DDBJ databases">
        <authorList>
            <person name="Tokovenko B."/>
            <person name="Kalinowski J."/>
        </authorList>
    </citation>
    <scope>NUCLEOTIDE SEQUENCE [LARGE SCALE GENOMIC DNA]</scope>
    <source>
        <strain evidence="6">UTMC102</strain>
    </source>
</reference>
<feature type="domain" description="DUF1707" evidence="3">
    <location>
        <begin position="10"/>
        <end position="61"/>
    </location>
</feature>
<sequence>MAGPEPDHYRLSDDERDQALERLRTALEEGRLDFDEHEARSTTALNAVTNLDLVPLFEDLPARLRPGSVTGTADTAPATRGSAPVERGAAEHGKVDRKDRGPNLGGLIGWSGFLFLVWGLPAIMSGNVTSIAVFFGFFFLLVVPGLTTVIMRRRRGGGSGELGSG</sequence>
<evidence type="ECO:0000313" key="7">
    <source>
        <dbReference type="Proteomes" id="UP000584931"/>
    </source>
</evidence>
<evidence type="ECO:0000313" key="6">
    <source>
        <dbReference type="Proteomes" id="UP000189004"/>
    </source>
</evidence>
<keyword evidence="2" id="KW-0812">Transmembrane</keyword>
<evidence type="ECO:0000256" key="1">
    <source>
        <dbReference type="SAM" id="MobiDB-lite"/>
    </source>
</evidence>
<feature type="region of interest" description="Disordered" evidence="1">
    <location>
        <begin position="65"/>
        <end position="98"/>
    </location>
</feature>
<gene>
    <name evidence="4" type="ORF">HNR06_003101</name>
    <name evidence="5" type="ORF">NOSIN_25835</name>
</gene>
<dbReference type="AlphaFoldDB" id="A0A1V3C7V1"/>
<reference evidence="5" key="1">
    <citation type="submission" date="2016-08" db="EMBL/GenBank/DDBJ databases">
        <authorList>
            <person name="Seilhamer J.J."/>
        </authorList>
    </citation>
    <scope>NUCLEOTIDE SEQUENCE [LARGE SCALE GENOMIC DNA]</scope>
    <source>
        <strain evidence="5">UTMC102</strain>
    </source>
</reference>
<dbReference type="Proteomes" id="UP000189004">
    <property type="component" value="Unassembled WGS sequence"/>
</dbReference>
<accession>A0A7Y9XCY2</accession>
<feature type="transmembrane region" description="Helical" evidence="2">
    <location>
        <begin position="130"/>
        <end position="151"/>
    </location>
</feature>
<accession>A0A1V3C7V1</accession>
<dbReference type="Proteomes" id="UP000584931">
    <property type="component" value="Unassembled WGS sequence"/>
</dbReference>
<comment type="caution">
    <text evidence="5">The sequence shown here is derived from an EMBL/GenBank/DDBJ whole genome shotgun (WGS) entry which is preliminary data.</text>
</comment>
<dbReference type="EMBL" id="JACCHL010000001">
    <property type="protein sequence ID" value="NYH53512.1"/>
    <property type="molecule type" value="Genomic_DNA"/>
</dbReference>
<dbReference type="EMBL" id="MCOK01000001">
    <property type="protein sequence ID" value="OOC56831.1"/>
    <property type="molecule type" value="Genomic_DNA"/>
</dbReference>
<evidence type="ECO:0000259" key="3">
    <source>
        <dbReference type="Pfam" id="PF08044"/>
    </source>
</evidence>
<evidence type="ECO:0000256" key="2">
    <source>
        <dbReference type="SAM" id="Phobius"/>
    </source>
</evidence>
<dbReference type="STRING" id="501010.NOSIN_25835"/>
<keyword evidence="2" id="KW-1133">Transmembrane helix</keyword>